<dbReference type="NCBIfam" id="NF002325">
    <property type="entry name" value="PRK01278.1"/>
    <property type="match status" value="1"/>
</dbReference>
<gene>
    <name evidence="8 9" type="primary">argD</name>
    <name evidence="8" type="synonym">dapC</name>
    <name evidence="9" type="ORF">LH23_03625</name>
</gene>
<evidence type="ECO:0000256" key="6">
    <source>
        <dbReference type="ARBA" id="ARBA00022898"/>
    </source>
</evidence>
<dbReference type="GO" id="GO:0030170">
    <property type="term" value="F:pyridoxal phosphate binding"/>
    <property type="evidence" value="ECO:0007669"/>
    <property type="project" value="InterPro"/>
</dbReference>
<evidence type="ECO:0000256" key="5">
    <source>
        <dbReference type="ARBA" id="ARBA00022679"/>
    </source>
</evidence>
<dbReference type="GO" id="GO:0042802">
    <property type="term" value="F:identical protein binding"/>
    <property type="evidence" value="ECO:0007669"/>
    <property type="project" value="TreeGrafter"/>
</dbReference>
<dbReference type="FunFam" id="3.40.640.10:FF:000004">
    <property type="entry name" value="Acetylornithine aminotransferase"/>
    <property type="match status" value="1"/>
</dbReference>
<feature type="binding site" evidence="8">
    <location>
        <position position="141"/>
    </location>
    <ligand>
        <name>pyridoxal 5'-phosphate</name>
        <dbReference type="ChEBI" id="CHEBI:597326"/>
    </ligand>
</feature>
<dbReference type="EC" id="2.6.1.17" evidence="8"/>
<dbReference type="PANTHER" id="PTHR11986:SF122">
    <property type="entry name" value="ACETYLORNITHINE_SUCCINYLDIAMINOPIMELATE AMINOTRANSFERASE"/>
    <property type="match status" value="1"/>
</dbReference>
<dbReference type="CDD" id="cd00610">
    <property type="entry name" value="OAT_like"/>
    <property type="match status" value="1"/>
</dbReference>
<comment type="function">
    <text evidence="8">Involved in both the arginine and lysine biosynthetic pathways.</text>
</comment>
<proteinExistence type="inferred from homology"/>
<comment type="subcellular location">
    <subcellularLocation>
        <location evidence="8">Cytoplasm</location>
    </subcellularLocation>
</comment>
<dbReference type="InterPro" id="IPR015424">
    <property type="entry name" value="PyrdxlP-dep_Trfase"/>
</dbReference>
<accession>A0AAN0VSG8</accession>
<dbReference type="Proteomes" id="UP000029516">
    <property type="component" value="Chromosome"/>
</dbReference>
<dbReference type="PANTHER" id="PTHR11986">
    <property type="entry name" value="AMINOTRANSFERASE CLASS III"/>
    <property type="match status" value="1"/>
</dbReference>
<evidence type="ECO:0000256" key="7">
    <source>
        <dbReference type="ARBA" id="ARBA00023154"/>
    </source>
</evidence>
<dbReference type="InterPro" id="IPR049704">
    <property type="entry name" value="Aminotrans_3_PPA_site"/>
</dbReference>
<dbReference type="EC" id="2.6.1.11" evidence="8"/>
<dbReference type="InterPro" id="IPR017652">
    <property type="entry name" value="Ac/SucOrn_transaminase_bac"/>
</dbReference>
<dbReference type="GO" id="GO:0009016">
    <property type="term" value="F:succinyldiaminopimelate transaminase activity"/>
    <property type="evidence" value="ECO:0007669"/>
    <property type="project" value="UniProtKB-UniRule"/>
</dbReference>
<evidence type="ECO:0000313" key="9">
    <source>
        <dbReference type="EMBL" id="AIR59771.1"/>
    </source>
</evidence>
<keyword evidence="1 8" id="KW-0963">Cytoplasm</keyword>
<feature type="binding site" evidence="8">
    <location>
        <begin position="226"/>
        <end position="229"/>
    </location>
    <ligand>
        <name>pyridoxal 5'-phosphate</name>
        <dbReference type="ChEBI" id="CHEBI:597326"/>
    </ligand>
</feature>
<dbReference type="SUPFAM" id="SSF53383">
    <property type="entry name" value="PLP-dependent transferases"/>
    <property type="match status" value="1"/>
</dbReference>
<evidence type="ECO:0000256" key="2">
    <source>
        <dbReference type="ARBA" id="ARBA00022571"/>
    </source>
</evidence>
<comment type="cofactor">
    <cofactor evidence="8">
        <name>pyridoxal 5'-phosphate</name>
        <dbReference type="ChEBI" id="CHEBI:597326"/>
    </cofactor>
    <text evidence="8">Binds 1 pyridoxal phosphate per subunit.</text>
</comment>
<comment type="catalytic activity">
    <reaction evidence="8">
        <text>N(2)-acetyl-L-ornithine + 2-oxoglutarate = N-acetyl-L-glutamate 5-semialdehyde + L-glutamate</text>
        <dbReference type="Rhea" id="RHEA:18049"/>
        <dbReference type="ChEBI" id="CHEBI:16810"/>
        <dbReference type="ChEBI" id="CHEBI:29123"/>
        <dbReference type="ChEBI" id="CHEBI:29985"/>
        <dbReference type="ChEBI" id="CHEBI:57805"/>
        <dbReference type="EC" id="2.6.1.11"/>
    </reaction>
</comment>
<name>A0AAN0VSG8_9ENTR</name>
<dbReference type="Gene3D" id="3.40.640.10">
    <property type="entry name" value="Type I PLP-dependent aspartate aminotransferase-like (Major domain)"/>
    <property type="match status" value="1"/>
</dbReference>
<evidence type="ECO:0000256" key="4">
    <source>
        <dbReference type="ARBA" id="ARBA00022605"/>
    </source>
</evidence>
<dbReference type="GO" id="GO:0006526">
    <property type="term" value="P:L-arginine biosynthetic process"/>
    <property type="evidence" value="ECO:0007669"/>
    <property type="project" value="UniProtKB-UniRule"/>
</dbReference>
<dbReference type="GO" id="GO:0005737">
    <property type="term" value="C:cytoplasm"/>
    <property type="evidence" value="ECO:0007669"/>
    <property type="project" value="UniProtKB-SubCell"/>
</dbReference>
<dbReference type="RefSeq" id="WP_039288360.1">
    <property type="nucleotide sequence ID" value="NZ_CP009458.1"/>
</dbReference>
<dbReference type="InterPro" id="IPR050103">
    <property type="entry name" value="Class-III_PLP-dep_AT"/>
</dbReference>
<dbReference type="GO" id="GO:0003992">
    <property type="term" value="F:N2-acetyl-L-ornithine:2-oxoglutarate 5-aminotransferase activity"/>
    <property type="evidence" value="ECO:0007669"/>
    <property type="project" value="UniProtKB-UniRule"/>
</dbReference>
<protein>
    <recommendedName>
        <fullName evidence="8">Acetylornithine/succinyldiaminopimelate aminotransferase</fullName>
        <shortName evidence="8">ACOAT</shortName>
        <shortName evidence="8">DapATase</shortName>
        <shortName evidence="8">Succinyldiaminopimelate transferase</shortName>
        <ecNumber evidence="8">2.6.1.11</ecNumber>
        <ecNumber evidence="8">2.6.1.17</ecNumber>
    </recommendedName>
</protein>
<dbReference type="KEGG" id="cem:LH23_03625"/>
<dbReference type="NCBIfam" id="NF003468">
    <property type="entry name" value="PRK05093.1"/>
    <property type="match status" value="1"/>
</dbReference>
<feature type="binding site" evidence="8">
    <location>
        <position position="283"/>
    </location>
    <ligand>
        <name>N(2)-acetyl-L-ornithine</name>
        <dbReference type="ChEBI" id="CHEBI:57805"/>
    </ligand>
</feature>
<dbReference type="NCBIfam" id="NF009047">
    <property type="entry name" value="PRK12381.1"/>
    <property type="match status" value="1"/>
</dbReference>
<dbReference type="InterPro" id="IPR015422">
    <property type="entry name" value="PyrdxlP-dep_Trfase_small"/>
</dbReference>
<dbReference type="EMBL" id="CP009458">
    <property type="protein sequence ID" value="AIR59771.1"/>
    <property type="molecule type" value="Genomic_DNA"/>
</dbReference>
<keyword evidence="3 8" id="KW-0032">Aminotransferase</keyword>
<feature type="binding site" evidence="8">
    <location>
        <position position="144"/>
    </location>
    <ligand>
        <name>N(2)-acetyl-L-ornithine</name>
        <dbReference type="ChEBI" id="CHEBI:57805"/>
    </ligand>
</feature>
<comment type="subunit">
    <text evidence="8">Homodimer.</text>
</comment>
<dbReference type="HAMAP" id="MF_01107">
    <property type="entry name" value="ArgD_aminotrans_3"/>
    <property type="match status" value="1"/>
</dbReference>
<comment type="similarity">
    <text evidence="8">Belongs to the class-III pyridoxal-phosphate-dependent aminotransferase family. ArgD subfamily.</text>
</comment>
<evidence type="ECO:0000313" key="10">
    <source>
        <dbReference type="Proteomes" id="UP000029516"/>
    </source>
</evidence>
<dbReference type="InterPro" id="IPR005814">
    <property type="entry name" value="Aminotrans_3"/>
</dbReference>
<sequence length="406" mass="43346">MGTEQSAVTRATFDEVILPIYAPAEFIPVKGKGSRVWDSAGKEYVDFAGGIAVTALGHCHPALVGALKTQGETLWHTSNVFTNEPALKLARKLIDATFAERVVFMNSGTEANETAFKLARYYASTRHSPYKSKIIAFYNAFHGRSLFTVSVGGQAKYSDGFGPKPADIIHVPYNDLAAVKAVMDDHTCAVVVEPIQGEGGVTAATPEFLQGLRDLCDEHQALLVFDEVQSGMGRTGELFAYINYGVTPDILTSAKALGGGFPVSAMLTTNEIASAFHVGSHGSTYGGNPLACAVAGAAFDIINTPEVLKGVAAKRQLFVEQLQKINAQFDLFSDIRGMGLLIGAELNEKYKGRAREFLYAGATEGVMVLNAGPDVMRFAPSLIVEDADILEGMQRFAKAVAHVVAG</sequence>
<dbReference type="GO" id="GO:0009089">
    <property type="term" value="P:lysine biosynthetic process via diaminopimelate"/>
    <property type="evidence" value="ECO:0007669"/>
    <property type="project" value="UniProtKB-UniRule"/>
</dbReference>
<keyword evidence="2 8" id="KW-0055">Arginine biosynthesis</keyword>
<comment type="pathway">
    <text evidence="8">Amino-acid biosynthesis; L-lysine biosynthesis via DAP pathway; LL-2,6-diaminopimelate from (S)-tetrahydrodipicolinate (succinylase route): step 2/3.</text>
</comment>
<evidence type="ECO:0000256" key="3">
    <source>
        <dbReference type="ARBA" id="ARBA00022576"/>
    </source>
</evidence>
<keyword evidence="7 8" id="KW-0457">Lysine biosynthesis</keyword>
<dbReference type="PIRSF" id="PIRSF000521">
    <property type="entry name" value="Transaminase_4ab_Lys_Orn"/>
    <property type="match status" value="1"/>
</dbReference>
<dbReference type="NCBIfam" id="TIGR00707">
    <property type="entry name" value="argD"/>
    <property type="match status" value="1"/>
</dbReference>
<dbReference type="InterPro" id="IPR004636">
    <property type="entry name" value="AcOrn/SuccOrn_fam"/>
</dbReference>
<reference evidence="9 10" key="1">
    <citation type="submission" date="2014-09" db="EMBL/GenBank/DDBJ databases">
        <authorList>
            <person name="Chan K.-G."/>
        </authorList>
    </citation>
    <scope>NUCLEOTIDE SEQUENCE [LARGE SCALE GENOMIC DNA]</scope>
    <source>
        <strain evidence="9 10">M006</strain>
    </source>
</reference>
<organism evidence="9 10">
    <name type="scientific">Cedecea neteri</name>
    <dbReference type="NCBI Taxonomy" id="158822"/>
    <lineage>
        <taxon>Bacteria</taxon>
        <taxon>Pseudomonadati</taxon>
        <taxon>Pseudomonadota</taxon>
        <taxon>Gammaproteobacteria</taxon>
        <taxon>Enterobacterales</taxon>
        <taxon>Enterobacteriaceae</taxon>
        <taxon>Cedecea</taxon>
    </lineage>
</organism>
<comment type="catalytic activity">
    <reaction evidence="8">
        <text>N-succinyl-(2S,6S)-2,6-diaminopimelate + 2-oxoglutarate = (S)-2-succinylamino-6-oxoheptanedioate + L-glutamate</text>
        <dbReference type="Rhea" id="RHEA:11960"/>
        <dbReference type="ChEBI" id="CHEBI:15685"/>
        <dbReference type="ChEBI" id="CHEBI:16810"/>
        <dbReference type="ChEBI" id="CHEBI:29985"/>
        <dbReference type="ChEBI" id="CHEBI:58087"/>
        <dbReference type="EC" id="2.6.1.17"/>
    </reaction>
</comment>
<dbReference type="NCBIfam" id="TIGR03246">
    <property type="entry name" value="arg_catab_astC"/>
    <property type="match status" value="1"/>
</dbReference>
<feature type="modified residue" description="N6-(pyridoxal phosphate)lysine" evidence="8">
    <location>
        <position position="255"/>
    </location>
</feature>
<feature type="binding site" evidence="8">
    <location>
        <position position="284"/>
    </location>
    <ligand>
        <name>pyridoxal 5'-phosphate</name>
        <dbReference type="ChEBI" id="CHEBI:597326"/>
    </ligand>
</feature>
<comment type="pathway">
    <text evidence="8">Amino-acid biosynthesis; L-arginine biosynthesis; N(2)-acetyl-L-ornithine from L-glutamate: step 4/4.</text>
</comment>
<dbReference type="Gene3D" id="3.90.1150.10">
    <property type="entry name" value="Aspartate Aminotransferase, domain 1"/>
    <property type="match status" value="1"/>
</dbReference>
<dbReference type="PROSITE" id="PS00600">
    <property type="entry name" value="AA_TRANSFER_CLASS_3"/>
    <property type="match status" value="1"/>
</dbReference>
<keyword evidence="4 8" id="KW-0028">Amino-acid biosynthesis</keyword>
<dbReference type="Pfam" id="PF00202">
    <property type="entry name" value="Aminotran_3"/>
    <property type="match status" value="1"/>
</dbReference>
<keyword evidence="5 8" id="KW-0808">Transferase</keyword>
<evidence type="ECO:0000256" key="1">
    <source>
        <dbReference type="ARBA" id="ARBA00022490"/>
    </source>
</evidence>
<dbReference type="InterPro" id="IPR015421">
    <property type="entry name" value="PyrdxlP-dep_Trfase_major"/>
</dbReference>
<dbReference type="AlphaFoldDB" id="A0AAN0VSG8"/>
<keyword evidence="6 8" id="KW-0663">Pyridoxal phosphate</keyword>
<feature type="binding site" evidence="8">
    <location>
        <begin position="108"/>
        <end position="109"/>
    </location>
    <ligand>
        <name>pyridoxal 5'-phosphate</name>
        <dbReference type="ChEBI" id="CHEBI:597326"/>
    </ligand>
</feature>
<evidence type="ECO:0000256" key="8">
    <source>
        <dbReference type="HAMAP-Rule" id="MF_01107"/>
    </source>
</evidence>